<name>A0A0U0ZN66_9MYCO</name>
<dbReference type="SUPFAM" id="SSF51905">
    <property type="entry name" value="FAD/NAD(P)-binding domain"/>
    <property type="match status" value="1"/>
</dbReference>
<organism evidence="4 5">
    <name type="scientific">Mycobacteroides abscessus</name>
    <dbReference type="NCBI Taxonomy" id="36809"/>
    <lineage>
        <taxon>Bacteria</taxon>
        <taxon>Bacillati</taxon>
        <taxon>Actinomycetota</taxon>
        <taxon>Actinomycetes</taxon>
        <taxon>Mycobacteriales</taxon>
        <taxon>Mycobacteriaceae</taxon>
        <taxon>Mycobacteroides</taxon>
    </lineage>
</organism>
<dbReference type="EC" id="1.14.13.24" evidence="4"/>
<dbReference type="PANTHER" id="PTHR13789:SF309">
    <property type="entry name" value="PUTATIVE (AFU_ORTHOLOGUE AFUA_6G14510)-RELATED"/>
    <property type="match status" value="1"/>
</dbReference>
<dbReference type="GO" id="GO:0018669">
    <property type="term" value="F:3-hydroxybenzoate 6-monooxygenase activity"/>
    <property type="evidence" value="ECO:0007669"/>
    <property type="project" value="UniProtKB-EC"/>
</dbReference>
<gene>
    <name evidence="4" type="primary">xlnD_1</name>
    <name evidence="4" type="ORF">ERS075579_02278</name>
</gene>
<dbReference type="PANTHER" id="PTHR13789">
    <property type="entry name" value="MONOOXYGENASE"/>
    <property type="match status" value="1"/>
</dbReference>
<dbReference type="InterPro" id="IPR002938">
    <property type="entry name" value="FAD-bd"/>
</dbReference>
<dbReference type="AlphaFoldDB" id="A0A0U0ZN66"/>
<evidence type="ECO:0000259" key="3">
    <source>
        <dbReference type="Pfam" id="PF01494"/>
    </source>
</evidence>
<evidence type="ECO:0000313" key="5">
    <source>
        <dbReference type="Proteomes" id="UP000045782"/>
    </source>
</evidence>
<evidence type="ECO:0000256" key="1">
    <source>
        <dbReference type="ARBA" id="ARBA00023002"/>
    </source>
</evidence>
<keyword evidence="1 4" id="KW-0560">Oxidoreductase</keyword>
<dbReference type="PRINTS" id="PR00420">
    <property type="entry name" value="RNGMNOXGNASE"/>
</dbReference>
<dbReference type="Pfam" id="PF01494">
    <property type="entry name" value="FAD_binding_3"/>
    <property type="match status" value="1"/>
</dbReference>
<protein>
    <submittedName>
        <fullName evidence="4">Putative monooxygenase</fullName>
        <ecNumber evidence="4">1.14.13.24</ecNumber>
    </submittedName>
</protein>
<evidence type="ECO:0000256" key="2">
    <source>
        <dbReference type="ARBA" id="ARBA00023033"/>
    </source>
</evidence>
<dbReference type="Proteomes" id="UP000045782">
    <property type="component" value="Unassembled WGS sequence"/>
</dbReference>
<dbReference type="InterPro" id="IPR036188">
    <property type="entry name" value="FAD/NAD-bd_sf"/>
</dbReference>
<keyword evidence="2 4" id="KW-0503">Monooxygenase</keyword>
<dbReference type="GO" id="GO:0071949">
    <property type="term" value="F:FAD binding"/>
    <property type="evidence" value="ECO:0007669"/>
    <property type="project" value="InterPro"/>
</dbReference>
<accession>A0A0U0ZN66</accession>
<dbReference type="RefSeq" id="WP_016892760.1">
    <property type="nucleotide sequence ID" value="NZ_CSWP01000004.1"/>
</dbReference>
<evidence type="ECO:0000313" key="4">
    <source>
        <dbReference type="EMBL" id="CPV51506.1"/>
    </source>
</evidence>
<dbReference type="Gene3D" id="3.50.50.60">
    <property type="entry name" value="FAD/NAD(P)-binding domain"/>
    <property type="match status" value="1"/>
</dbReference>
<sequence length="384" mass="41032">MSDHIVVVGAGIAGLATAVAIQQSGRDVMVVDDRDGTSAGYAITLWPNALAACDALGIGDDVRAASARVEAGTMRWYDGRILREPPSGQFTEAVGEPVAVTDRNQLLAILANRLTPGTVRYGTRVSNVRDGLHGTYVELADGQSLTAAAVIGADGIGSLVAQYLNGPLAFRYSGYTAWRGIADISIPDELAGLTVGPGFEFGHLPLSLGRTYWFAGERSLEAQRAPDGEIEYLARKFGDWADPIPRLLRQSRESSVLRGDVYDRGRLRRVAGGRVVLVGDAAHPMRPHLGQGGCQSLEDAAVLSVAISERSSLPSAFREYARQRRSRTRTVVSRSRHIGNVTFARPAVVGGLLTRASARIPASVFWRQLSSIAGYDAGNLAIRP</sequence>
<proteinExistence type="predicted"/>
<dbReference type="EMBL" id="CSWP01000004">
    <property type="protein sequence ID" value="CPV51506.1"/>
    <property type="molecule type" value="Genomic_DNA"/>
</dbReference>
<reference evidence="4 5" key="1">
    <citation type="submission" date="2015-03" db="EMBL/GenBank/DDBJ databases">
        <authorList>
            <person name="Murphy D."/>
        </authorList>
    </citation>
    <scope>NUCLEOTIDE SEQUENCE [LARGE SCALE GENOMIC DNA]</scope>
    <source>
        <strain evidence="4 5">PAP088</strain>
    </source>
</reference>
<feature type="domain" description="FAD-binding" evidence="3">
    <location>
        <begin position="5"/>
        <end position="334"/>
    </location>
</feature>
<dbReference type="InterPro" id="IPR050493">
    <property type="entry name" value="FAD-dep_Monooxygenase_BioMet"/>
</dbReference>